<proteinExistence type="predicted"/>
<evidence type="ECO:0000313" key="2">
    <source>
        <dbReference type="Proteomes" id="UP000662782"/>
    </source>
</evidence>
<reference evidence="1 2" key="1">
    <citation type="submission" date="2020-07" db="EMBL/GenBank/DDBJ databases">
        <title>Complete genome sequence of Klebsiella pneumoniae phage Miami.</title>
        <authorList>
            <person name="Mora D.A."/>
            <person name="Lessor L."/>
            <person name="Gill J."/>
            <person name="Liu M."/>
        </authorList>
    </citation>
    <scope>NUCLEOTIDE SEQUENCE [LARGE SCALE GENOMIC DNA]</scope>
</reference>
<accession>A0A873WCN7</accession>
<dbReference type="EMBL" id="MT701590">
    <property type="protein sequence ID" value="QPB09159.1"/>
    <property type="molecule type" value="Genomic_DNA"/>
</dbReference>
<gene>
    <name evidence="1" type="ORF">CPT_Miami_064</name>
</gene>
<name>A0A873WCN7_9CAUD</name>
<dbReference type="Proteomes" id="UP000662782">
    <property type="component" value="Segment"/>
</dbReference>
<protein>
    <submittedName>
        <fullName evidence="1">Uncharacterized protein</fullName>
    </submittedName>
</protein>
<sequence>MNKNEIIDLRFGRSEFKVNGYFVAFTAGMTKQFGRVVKIEFKIKNSASRFRLIAHALTVIEETDLILLHGGDSNIMEFVLDACEQSKSIVEYGGEQFEAFNVLERAIKEDPVNWERMLSKVQSSLLTNSPLRQHYH</sequence>
<organism evidence="1 2">
    <name type="scientific">Klebsiella phage Miami</name>
    <dbReference type="NCBI Taxonomy" id="2767581"/>
    <lineage>
        <taxon>Viruses</taxon>
        <taxon>Duplodnaviria</taxon>
        <taxon>Heunggongvirae</taxon>
        <taxon>Uroviricota</taxon>
        <taxon>Caudoviricetes</taxon>
        <taxon>Chimalliviridae</taxon>
        <taxon>Miamivirus</taxon>
        <taxon>Miamivirus miami</taxon>
    </lineage>
</organism>
<evidence type="ECO:0000313" key="1">
    <source>
        <dbReference type="EMBL" id="QPB09159.1"/>
    </source>
</evidence>
<keyword evidence="2" id="KW-1185">Reference proteome</keyword>